<proteinExistence type="predicted"/>
<sequence>MQPGLRSSCLRLFKTNQGNVIAPSVLAHFKLKLAKVADTNTSQQKITIKLSLQPSNQAIKQPNQRCLLVDTHPSIDSSISNAPKRHSSIHAFKIQRKTKVQVKSRSRRKNSMQQRYRTRK</sequence>
<dbReference type="Proteomes" id="UP001595075">
    <property type="component" value="Unassembled WGS sequence"/>
</dbReference>
<reference evidence="2 3" key="1">
    <citation type="journal article" date="2024" name="Commun. Biol.">
        <title>Comparative genomic analysis of thermophilic fungi reveals convergent evolutionary adaptations and gene losses.</title>
        <authorList>
            <person name="Steindorff A.S."/>
            <person name="Aguilar-Pontes M.V."/>
            <person name="Robinson A.J."/>
            <person name="Andreopoulos B."/>
            <person name="LaButti K."/>
            <person name="Kuo A."/>
            <person name="Mondo S."/>
            <person name="Riley R."/>
            <person name="Otillar R."/>
            <person name="Haridas S."/>
            <person name="Lipzen A."/>
            <person name="Grimwood J."/>
            <person name="Schmutz J."/>
            <person name="Clum A."/>
            <person name="Reid I.D."/>
            <person name="Moisan M.C."/>
            <person name="Butler G."/>
            <person name="Nguyen T.T.M."/>
            <person name="Dewar K."/>
            <person name="Conant G."/>
            <person name="Drula E."/>
            <person name="Henrissat B."/>
            <person name="Hansel C."/>
            <person name="Singer S."/>
            <person name="Hutchinson M.I."/>
            <person name="de Vries R.P."/>
            <person name="Natvig D.O."/>
            <person name="Powell A.J."/>
            <person name="Tsang A."/>
            <person name="Grigoriev I.V."/>
        </authorList>
    </citation>
    <scope>NUCLEOTIDE SEQUENCE [LARGE SCALE GENOMIC DNA]</scope>
    <source>
        <strain evidence="2 3">CBS 494.80</strain>
    </source>
</reference>
<evidence type="ECO:0000313" key="3">
    <source>
        <dbReference type="Proteomes" id="UP001595075"/>
    </source>
</evidence>
<gene>
    <name evidence="2" type="ORF">VTL71DRAFT_4798</name>
</gene>
<feature type="compositionally biased region" description="Basic residues" evidence="1">
    <location>
        <begin position="83"/>
        <end position="120"/>
    </location>
</feature>
<keyword evidence="3" id="KW-1185">Reference proteome</keyword>
<feature type="region of interest" description="Disordered" evidence="1">
    <location>
        <begin position="79"/>
        <end position="120"/>
    </location>
</feature>
<evidence type="ECO:0000256" key="1">
    <source>
        <dbReference type="SAM" id="MobiDB-lite"/>
    </source>
</evidence>
<name>A0ABR4C317_9HELO</name>
<protein>
    <submittedName>
        <fullName evidence="2">Uncharacterized protein</fullName>
    </submittedName>
</protein>
<organism evidence="2 3">
    <name type="scientific">Oculimacula yallundae</name>
    <dbReference type="NCBI Taxonomy" id="86028"/>
    <lineage>
        <taxon>Eukaryota</taxon>
        <taxon>Fungi</taxon>
        <taxon>Dikarya</taxon>
        <taxon>Ascomycota</taxon>
        <taxon>Pezizomycotina</taxon>
        <taxon>Leotiomycetes</taxon>
        <taxon>Helotiales</taxon>
        <taxon>Ploettnerulaceae</taxon>
        <taxon>Oculimacula</taxon>
    </lineage>
</organism>
<comment type="caution">
    <text evidence="2">The sequence shown here is derived from an EMBL/GenBank/DDBJ whole genome shotgun (WGS) entry which is preliminary data.</text>
</comment>
<evidence type="ECO:0000313" key="2">
    <source>
        <dbReference type="EMBL" id="KAL2064304.1"/>
    </source>
</evidence>
<dbReference type="EMBL" id="JAZHXI010000014">
    <property type="protein sequence ID" value="KAL2064304.1"/>
    <property type="molecule type" value="Genomic_DNA"/>
</dbReference>
<accession>A0ABR4C317</accession>